<gene>
    <name evidence="13" type="ORF">ARB_00571</name>
</gene>
<feature type="domain" description="SH3" evidence="11">
    <location>
        <begin position="935"/>
        <end position="996"/>
    </location>
</feature>
<evidence type="ECO:0000256" key="4">
    <source>
        <dbReference type="ARBA" id="ARBA00022771"/>
    </source>
</evidence>
<keyword evidence="6" id="KW-0832">Ubl conjugation</keyword>
<protein>
    <submittedName>
        <fullName evidence="13">SH3 domain protein</fullName>
    </submittedName>
</protein>
<keyword evidence="10" id="KW-0812">Transmembrane</keyword>
<feature type="compositionally biased region" description="Low complexity" evidence="9">
    <location>
        <begin position="851"/>
        <end position="865"/>
    </location>
</feature>
<feature type="compositionally biased region" description="Basic residues" evidence="9">
    <location>
        <begin position="895"/>
        <end position="905"/>
    </location>
</feature>
<proteinExistence type="inferred from homology"/>
<feature type="domain" description="RING-type" evidence="12">
    <location>
        <begin position="20"/>
        <end position="70"/>
    </location>
</feature>
<feature type="compositionally biased region" description="Polar residues" evidence="9">
    <location>
        <begin position="874"/>
        <end position="893"/>
    </location>
</feature>
<dbReference type="InterPro" id="IPR018957">
    <property type="entry name" value="Znf_C3HC4_RING-type"/>
</dbReference>
<evidence type="ECO:0000313" key="13">
    <source>
        <dbReference type="EMBL" id="EFE32386.1"/>
    </source>
</evidence>
<dbReference type="PROSITE" id="PS50002">
    <property type="entry name" value="SH3"/>
    <property type="match status" value="1"/>
</dbReference>
<evidence type="ECO:0000256" key="1">
    <source>
        <dbReference type="ARBA" id="ARBA00008649"/>
    </source>
</evidence>
<evidence type="ECO:0000259" key="12">
    <source>
        <dbReference type="PROSITE" id="PS50089"/>
    </source>
</evidence>
<feature type="compositionally biased region" description="Gly residues" evidence="9">
    <location>
        <begin position="397"/>
        <end position="411"/>
    </location>
</feature>
<dbReference type="EMBL" id="ABSU01000015">
    <property type="protein sequence ID" value="EFE32386.1"/>
    <property type="molecule type" value="Genomic_DNA"/>
</dbReference>
<evidence type="ECO:0000256" key="3">
    <source>
        <dbReference type="ARBA" id="ARBA00022723"/>
    </source>
</evidence>
<evidence type="ECO:0000256" key="2">
    <source>
        <dbReference type="ARBA" id="ARBA00022443"/>
    </source>
</evidence>
<feature type="compositionally biased region" description="Low complexity" evidence="9">
    <location>
        <begin position="300"/>
        <end position="325"/>
    </location>
</feature>
<dbReference type="InterPro" id="IPR036028">
    <property type="entry name" value="SH3-like_dom_sf"/>
</dbReference>
<dbReference type="RefSeq" id="XP_003013026.1">
    <property type="nucleotide sequence ID" value="XM_003012980.1"/>
</dbReference>
<dbReference type="InterPro" id="IPR001452">
    <property type="entry name" value="SH3_domain"/>
</dbReference>
<comment type="similarity">
    <text evidence="1">Belongs to the SH3RF family.</text>
</comment>
<dbReference type="GeneID" id="9523106"/>
<feature type="region of interest" description="Disordered" evidence="9">
    <location>
        <begin position="274"/>
        <end position="535"/>
    </location>
</feature>
<keyword evidence="14" id="KW-1185">Reference proteome</keyword>
<reference evidence="14" key="1">
    <citation type="journal article" date="2011" name="Genome Biol.">
        <title>Comparative and functional genomics provide insights into the pathogenicity of dermatophytic fungi.</title>
        <authorList>
            <person name="Burmester A."/>
            <person name="Shelest E."/>
            <person name="Gloeckner G."/>
            <person name="Heddergott C."/>
            <person name="Schindler S."/>
            <person name="Staib P."/>
            <person name="Heidel A."/>
            <person name="Felder M."/>
            <person name="Petzold A."/>
            <person name="Szafranski K."/>
            <person name="Feuermann M."/>
            <person name="Pedruzzi I."/>
            <person name="Priebe S."/>
            <person name="Groth M."/>
            <person name="Winkler R."/>
            <person name="Li W."/>
            <person name="Kniemeyer O."/>
            <person name="Schroeckh V."/>
            <person name="Hertweck C."/>
            <person name="Hube B."/>
            <person name="White T.C."/>
            <person name="Platzer M."/>
            <person name="Guthke R."/>
            <person name="Heitman J."/>
            <person name="Woestemeyer J."/>
            <person name="Zipfel P.F."/>
            <person name="Monod M."/>
            <person name="Brakhage A.A."/>
        </authorList>
    </citation>
    <scope>NUCLEOTIDE SEQUENCE [LARGE SCALE GENOMIC DNA]</scope>
    <source>
        <strain evidence="14">ATCC MYA-4681 / CBS 112371</strain>
    </source>
</reference>
<feature type="region of interest" description="Disordered" evidence="9">
    <location>
        <begin position="99"/>
        <end position="231"/>
    </location>
</feature>
<accession>D4AWK5</accession>
<dbReference type="STRING" id="663331.D4AWK5"/>
<name>D4AWK5_ARTBC</name>
<keyword evidence="10" id="KW-1133">Transmembrane helix</keyword>
<evidence type="ECO:0000259" key="11">
    <source>
        <dbReference type="PROSITE" id="PS50002"/>
    </source>
</evidence>
<dbReference type="PROSITE" id="PS50089">
    <property type="entry name" value="ZF_RING_2"/>
    <property type="match status" value="1"/>
</dbReference>
<evidence type="ECO:0000256" key="7">
    <source>
        <dbReference type="PROSITE-ProRule" id="PRU00175"/>
    </source>
</evidence>
<dbReference type="PANTHER" id="PTHR16079">
    <property type="entry name" value="UBIQUITIN LIGASE PROTEIN CHFR"/>
    <property type="match status" value="1"/>
</dbReference>
<keyword evidence="2 8" id="KW-0728">SH3 domain</keyword>
<feature type="compositionally biased region" description="Basic and acidic residues" evidence="9">
    <location>
        <begin position="99"/>
        <end position="114"/>
    </location>
</feature>
<dbReference type="GO" id="GO:0005634">
    <property type="term" value="C:nucleus"/>
    <property type="evidence" value="ECO:0007669"/>
    <property type="project" value="TreeGrafter"/>
</dbReference>
<dbReference type="Proteomes" id="UP000008866">
    <property type="component" value="Unassembled WGS sequence"/>
</dbReference>
<dbReference type="Gene3D" id="2.30.30.40">
    <property type="entry name" value="SH3 Domains"/>
    <property type="match status" value="1"/>
</dbReference>
<sequence length="1064" mass="117820">MEKPKEGGSALVDLGKELTCSICTEILYQPLTLLDCLHTFCGSCLKSWFSWQASNPTDGNRPRFTCPSCRASVRDTRHDAKVATLLDLFLQSNPDQVKSAEEKEEIASEYKHGDSVLPEVGQVVRSASDDEDERLLAEVRDMSLRDVQGASGGGSGSSGRRHRSPLAPRSRGRSERSPGAQAREQRVEDARRRRRAERRMNASPAMRNPRDISPDSRRVEHQSSLRSLIGSTGESAIEDEILRQIAEEGLLDGIDLHSLTPTQEDELTERIAQAFKRRHRVPSPTHISRRRESESPAQPRPVSQDRQQQQPRQQERSPSASASTPRAREPTRRAPPTSRPRLLEPLTAHHAANHRRSASDQGMGTRRRRTSPTPPTGFSLSSEALAQPAARTASGGSTAGSGAGTAAGSGPGAPSTGPSRRRASNSSLPPTSLRNQPIPPLQVNRSRRPSSPGERQRRRSPAAINPNGGNTAVEPPPAAAAATAPSVVSEITGLHTSNRRQASQSQSQPSTPATATAAVNTPVTASPPPGPIRRVSNPVILPSTVAPAQMPPEPSISCERCGKNNIQYELHKVCKLCKSGNYCLCARCYRLGRGCLHWFGFGHAAQYFFEKKMASLNKPLNEQEPPHKLTWRRYLRPPEERVEQSSSSSQSPRSAHVPLSRRVQMGMFCDMCERFTDECFWKCRECNDGEWGFCNKCVNQDKCCTHPLLPISRVKVKPKTDAQTSPRTTTSLPSSTEAAEYRPLTFSTQCNVCTYPIPPSTTRFHCIQCNEGDYDMCTNCYLKLGASGKISKENGRNGWRRCLQGHRMIIVGFEDHRVGQMRVVVQGLVGGHAWKDEHIPTPSSGARRDTSNNSNTPTSPVSETNGTPGRFALQRQNSGRWTWTEPTDSSDSNFRQRRRLNRARQHLSSGPESPSDSSSSSPFPLSTTRFPPSGGIGLRLIAKWSHHPEPDNNDEIMFPRGAEITEAENINDDWLWGCYAGQKGFLPGGYVLLIDEINDMKCFLDIFFFFLVDIFLTSFLPFYLSPSSWTDARVMMNKTMDGYTYRDNIYTKGYILQLDIMIMS</sequence>
<feature type="compositionally biased region" description="Low complexity" evidence="9">
    <location>
        <begin position="499"/>
        <end position="524"/>
    </location>
</feature>
<dbReference type="InterPro" id="IPR017907">
    <property type="entry name" value="Znf_RING_CS"/>
</dbReference>
<evidence type="ECO:0000256" key="6">
    <source>
        <dbReference type="ARBA" id="ARBA00022843"/>
    </source>
</evidence>
<dbReference type="Pfam" id="PF00097">
    <property type="entry name" value="zf-C3HC4"/>
    <property type="match status" value="1"/>
</dbReference>
<dbReference type="InterPro" id="IPR052256">
    <property type="entry name" value="E3_ubiquitin-ligase_CHFR"/>
</dbReference>
<dbReference type="GO" id="GO:0008270">
    <property type="term" value="F:zinc ion binding"/>
    <property type="evidence" value="ECO:0007669"/>
    <property type="project" value="UniProtKB-KW"/>
</dbReference>
<evidence type="ECO:0000256" key="9">
    <source>
        <dbReference type="SAM" id="MobiDB-lite"/>
    </source>
</evidence>
<feature type="compositionally biased region" description="Low complexity" evidence="9">
    <location>
        <begin position="908"/>
        <end position="931"/>
    </location>
</feature>
<dbReference type="SMART" id="SM00184">
    <property type="entry name" value="RING"/>
    <property type="match status" value="1"/>
</dbReference>
<keyword evidence="5" id="KW-0862">Zinc</keyword>
<dbReference type="PANTHER" id="PTHR16079:SF4">
    <property type="entry name" value="E3 UBIQUITIN-PROTEIN LIGASE CHFR"/>
    <property type="match status" value="1"/>
</dbReference>
<feature type="compositionally biased region" description="Basic and acidic residues" evidence="9">
    <location>
        <begin position="134"/>
        <end position="144"/>
    </location>
</feature>
<feature type="compositionally biased region" description="Polar residues" evidence="9">
    <location>
        <begin position="424"/>
        <end position="435"/>
    </location>
</feature>
<dbReference type="Gene3D" id="3.30.40.10">
    <property type="entry name" value="Zinc/RING finger domain, C3HC4 (zinc finger)"/>
    <property type="match status" value="1"/>
</dbReference>
<feature type="compositionally biased region" description="Low complexity" evidence="9">
    <location>
        <begin position="479"/>
        <end position="490"/>
    </location>
</feature>
<keyword evidence="3" id="KW-0479">Metal-binding</keyword>
<dbReference type="SUPFAM" id="SSF57850">
    <property type="entry name" value="RING/U-box"/>
    <property type="match status" value="2"/>
</dbReference>
<evidence type="ECO:0000256" key="5">
    <source>
        <dbReference type="ARBA" id="ARBA00022833"/>
    </source>
</evidence>
<dbReference type="InterPro" id="IPR001841">
    <property type="entry name" value="Znf_RING"/>
</dbReference>
<comment type="caution">
    <text evidence="13">The sequence shown here is derived from an EMBL/GenBank/DDBJ whole genome shotgun (WGS) entry which is preliminary data.</text>
</comment>
<dbReference type="GO" id="GO:0006511">
    <property type="term" value="P:ubiquitin-dependent protein catabolic process"/>
    <property type="evidence" value="ECO:0007669"/>
    <property type="project" value="TreeGrafter"/>
</dbReference>
<dbReference type="GO" id="GO:0004842">
    <property type="term" value="F:ubiquitin-protein transferase activity"/>
    <property type="evidence" value="ECO:0007669"/>
    <property type="project" value="TreeGrafter"/>
</dbReference>
<keyword evidence="4 7" id="KW-0863">Zinc-finger</keyword>
<organism evidence="13 14">
    <name type="scientific">Arthroderma benhamiae (strain ATCC MYA-4681 / CBS 112371)</name>
    <name type="common">Trichophyton mentagrophytes</name>
    <dbReference type="NCBI Taxonomy" id="663331"/>
    <lineage>
        <taxon>Eukaryota</taxon>
        <taxon>Fungi</taxon>
        <taxon>Dikarya</taxon>
        <taxon>Ascomycota</taxon>
        <taxon>Pezizomycotina</taxon>
        <taxon>Eurotiomycetes</taxon>
        <taxon>Eurotiomycetidae</taxon>
        <taxon>Onygenales</taxon>
        <taxon>Arthrodermataceae</taxon>
        <taxon>Trichophyton</taxon>
    </lineage>
</organism>
<dbReference type="KEGG" id="abe:ARB_00571"/>
<dbReference type="SMART" id="SM00326">
    <property type="entry name" value="SH3"/>
    <property type="match status" value="1"/>
</dbReference>
<feature type="region of interest" description="Disordered" evidence="9">
    <location>
        <begin position="834"/>
        <end position="931"/>
    </location>
</feature>
<feature type="compositionally biased region" description="Basic and acidic residues" evidence="9">
    <location>
        <begin position="208"/>
        <end position="223"/>
    </location>
</feature>
<evidence type="ECO:0000256" key="10">
    <source>
        <dbReference type="SAM" id="Phobius"/>
    </source>
</evidence>
<dbReference type="HOGENOM" id="CLU_005224_1_0_1"/>
<dbReference type="AlphaFoldDB" id="D4AWK5"/>
<dbReference type="GO" id="GO:0016567">
    <property type="term" value="P:protein ubiquitination"/>
    <property type="evidence" value="ECO:0007669"/>
    <property type="project" value="TreeGrafter"/>
</dbReference>
<dbReference type="eggNOG" id="KOG0802">
    <property type="taxonomic scope" value="Eukaryota"/>
</dbReference>
<keyword evidence="10" id="KW-0472">Membrane</keyword>
<feature type="transmembrane region" description="Helical" evidence="10">
    <location>
        <begin position="1006"/>
        <end position="1025"/>
    </location>
</feature>
<dbReference type="PROSITE" id="PS00518">
    <property type="entry name" value="ZF_RING_1"/>
    <property type="match status" value="1"/>
</dbReference>
<dbReference type="SUPFAM" id="SSF50044">
    <property type="entry name" value="SH3-domain"/>
    <property type="match status" value="1"/>
</dbReference>
<dbReference type="OMA" id="NNCVNQG"/>
<dbReference type="InterPro" id="IPR013083">
    <property type="entry name" value="Znf_RING/FYVE/PHD"/>
</dbReference>
<evidence type="ECO:0000313" key="14">
    <source>
        <dbReference type="Proteomes" id="UP000008866"/>
    </source>
</evidence>
<evidence type="ECO:0000256" key="8">
    <source>
        <dbReference type="PROSITE-ProRule" id="PRU00192"/>
    </source>
</evidence>